<dbReference type="EMBL" id="JACBZR010000001">
    <property type="protein sequence ID" value="NYI76179.1"/>
    <property type="molecule type" value="Genomic_DNA"/>
</dbReference>
<evidence type="ECO:0000256" key="5">
    <source>
        <dbReference type="ARBA" id="ARBA00024937"/>
    </source>
</evidence>
<dbReference type="SMART" id="SM01134">
    <property type="entry name" value="DeoRC"/>
    <property type="match status" value="1"/>
</dbReference>
<dbReference type="PRINTS" id="PR00037">
    <property type="entry name" value="HTHLACR"/>
</dbReference>
<dbReference type="AlphaFoldDB" id="A0A7Z0DIS1"/>
<organism evidence="7 8">
    <name type="scientific">Nocardioides panzhihuensis</name>
    <dbReference type="NCBI Taxonomy" id="860243"/>
    <lineage>
        <taxon>Bacteria</taxon>
        <taxon>Bacillati</taxon>
        <taxon>Actinomycetota</taxon>
        <taxon>Actinomycetes</taxon>
        <taxon>Propionibacteriales</taxon>
        <taxon>Nocardioidaceae</taxon>
        <taxon>Nocardioides</taxon>
    </lineage>
</organism>
<feature type="domain" description="HTH deoR-type" evidence="6">
    <location>
        <begin position="10"/>
        <end position="65"/>
    </location>
</feature>
<comment type="function">
    <text evidence="5">Repressor of the lactose catabolism operon. Galactose-6-phosphate is the inducer.</text>
</comment>
<dbReference type="PANTHER" id="PTHR30363:SF4">
    <property type="entry name" value="GLYCEROL-3-PHOSPHATE REGULON REPRESSOR"/>
    <property type="match status" value="1"/>
</dbReference>
<evidence type="ECO:0000313" key="7">
    <source>
        <dbReference type="EMBL" id="NYI76179.1"/>
    </source>
</evidence>
<reference evidence="7 8" key="1">
    <citation type="submission" date="2020-07" db="EMBL/GenBank/DDBJ databases">
        <title>Sequencing the genomes of 1000 actinobacteria strains.</title>
        <authorList>
            <person name="Klenk H.-P."/>
        </authorList>
    </citation>
    <scope>NUCLEOTIDE SEQUENCE [LARGE SCALE GENOMIC DNA]</scope>
    <source>
        <strain evidence="7 8">DSM 26487</strain>
    </source>
</reference>
<dbReference type="InterPro" id="IPR001034">
    <property type="entry name" value="DeoR_HTH"/>
</dbReference>
<sequence>MTPTEPSHANQARQDEILARARATGRVSVADLAPDLGVSVETIRRDLKVLADRGVVERVYGGAVALESGSFETSLEFRAGRDVDEKHRIARAALQHRRGAETIYIDEGTMPQFLAEELFGQGPATIITPSLPVATRLSADPDLTVIVLGGRVRTITRGVVDQWATRMLADLVIDLAYIGANGISREQGLTTQDPSVAAVKRAAIERSRRRIFFGAHTKFGASSLCRFAGVRDFELLITGTELSATEARRFAALGPRVVRA</sequence>
<accession>A0A7Z0DIS1</accession>
<evidence type="ECO:0000259" key="6">
    <source>
        <dbReference type="PROSITE" id="PS51000"/>
    </source>
</evidence>
<dbReference type="Gene3D" id="1.10.10.10">
    <property type="entry name" value="Winged helix-like DNA-binding domain superfamily/Winged helix DNA-binding domain"/>
    <property type="match status" value="1"/>
</dbReference>
<keyword evidence="3" id="KW-0805">Transcription regulation</keyword>
<keyword evidence="4" id="KW-0804">Transcription</keyword>
<evidence type="ECO:0000256" key="2">
    <source>
        <dbReference type="ARBA" id="ARBA00022491"/>
    </source>
</evidence>
<evidence type="ECO:0000256" key="1">
    <source>
        <dbReference type="ARBA" id="ARBA00021390"/>
    </source>
</evidence>
<dbReference type="Proteomes" id="UP000564496">
    <property type="component" value="Unassembled WGS sequence"/>
</dbReference>
<dbReference type="SUPFAM" id="SSF46785">
    <property type="entry name" value="Winged helix' DNA-binding domain"/>
    <property type="match status" value="1"/>
</dbReference>
<dbReference type="SMART" id="SM00420">
    <property type="entry name" value="HTH_DEOR"/>
    <property type="match status" value="1"/>
</dbReference>
<dbReference type="Pfam" id="PF08220">
    <property type="entry name" value="HTH_DeoR"/>
    <property type="match status" value="1"/>
</dbReference>
<dbReference type="InterPro" id="IPR036388">
    <property type="entry name" value="WH-like_DNA-bd_sf"/>
</dbReference>
<dbReference type="InterPro" id="IPR036390">
    <property type="entry name" value="WH_DNA-bd_sf"/>
</dbReference>
<dbReference type="InterPro" id="IPR037171">
    <property type="entry name" value="NagB/RpiA_transferase-like"/>
</dbReference>
<evidence type="ECO:0000313" key="8">
    <source>
        <dbReference type="Proteomes" id="UP000564496"/>
    </source>
</evidence>
<dbReference type="GO" id="GO:0003700">
    <property type="term" value="F:DNA-binding transcription factor activity"/>
    <property type="evidence" value="ECO:0007669"/>
    <property type="project" value="InterPro"/>
</dbReference>
<proteinExistence type="predicted"/>
<name>A0A7Z0DIS1_9ACTN</name>
<dbReference type="PANTHER" id="PTHR30363">
    <property type="entry name" value="HTH-TYPE TRANSCRIPTIONAL REGULATOR SRLR-RELATED"/>
    <property type="match status" value="1"/>
</dbReference>
<comment type="caution">
    <text evidence="7">The sequence shown here is derived from an EMBL/GenBank/DDBJ whole genome shotgun (WGS) entry which is preliminary data.</text>
</comment>
<protein>
    <recommendedName>
        <fullName evidence="1">Lactose phosphotransferase system repressor</fullName>
    </recommendedName>
</protein>
<dbReference type="PROSITE" id="PS51000">
    <property type="entry name" value="HTH_DEOR_2"/>
    <property type="match status" value="1"/>
</dbReference>
<dbReference type="RefSeq" id="WP_179656847.1">
    <property type="nucleotide sequence ID" value="NZ_JACBZR010000001.1"/>
</dbReference>
<evidence type="ECO:0000256" key="4">
    <source>
        <dbReference type="ARBA" id="ARBA00023163"/>
    </source>
</evidence>
<keyword evidence="2" id="KW-0678">Repressor</keyword>
<dbReference type="InterPro" id="IPR050313">
    <property type="entry name" value="Carb_Metab_HTH_regulators"/>
</dbReference>
<evidence type="ECO:0000256" key="3">
    <source>
        <dbReference type="ARBA" id="ARBA00023015"/>
    </source>
</evidence>
<dbReference type="Pfam" id="PF00455">
    <property type="entry name" value="DeoRC"/>
    <property type="match status" value="1"/>
</dbReference>
<dbReference type="SUPFAM" id="SSF100950">
    <property type="entry name" value="NagB/RpiA/CoA transferase-like"/>
    <property type="match status" value="1"/>
</dbReference>
<keyword evidence="8" id="KW-1185">Reference proteome</keyword>
<dbReference type="InterPro" id="IPR014036">
    <property type="entry name" value="DeoR-like_C"/>
</dbReference>
<gene>
    <name evidence="7" type="ORF">BJ988_000827</name>
</gene>